<gene>
    <name evidence="1" type="ordered locus">Spiaf_0042</name>
</gene>
<dbReference type="AlphaFoldDB" id="H9UF58"/>
<dbReference type="GO" id="GO:0016740">
    <property type="term" value="F:transferase activity"/>
    <property type="evidence" value="ECO:0007669"/>
    <property type="project" value="UniProtKB-KW"/>
</dbReference>
<sequence length="140" mass="16320">MHEQDTRWQQRYQNFANALAELRAAVEADRSVGLNRLEAMGMIQAFEFTYELGWKMMKDYLQHQGIADLVGSRDTIREAVTQGILTEAEGTTWLEMLQDRNRTSHIYNEDTMREIRDAITGAYFPAFEQLGVYMASRFNR</sequence>
<dbReference type="eggNOG" id="COG1669">
    <property type="taxonomic scope" value="Bacteria"/>
</dbReference>
<keyword evidence="2" id="KW-1185">Reference proteome</keyword>
<dbReference type="SUPFAM" id="SSF81593">
    <property type="entry name" value="Nucleotidyltransferase substrate binding subunit/domain"/>
    <property type="match status" value="1"/>
</dbReference>
<dbReference type="KEGG" id="sfc:Spiaf_0042"/>
<name>H9UF58_SPIAZ</name>
<dbReference type="Pfam" id="PF08780">
    <property type="entry name" value="NTase_sub_bind"/>
    <property type="match status" value="1"/>
</dbReference>
<accession>H9UF58</accession>
<dbReference type="Gene3D" id="1.20.120.330">
    <property type="entry name" value="Nucleotidyltransferases domain 2"/>
    <property type="match status" value="1"/>
</dbReference>
<dbReference type="HOGENOM" id="CLU_118479_1_0_12"/>
<dbReference type="STRING" id="889378.Spiaf_0042"/>
<dbReference type="RefSeq" id="WP_014454149.1">
    <property type="nucleotide sequence ID" value="NC_017098.1"/>
</dbReference>
<dbReference type="PATRIC" id="fig|889378.3.peg.45"/>
<proteinExistence type="predicted"/>
<dbReference type="InterPro" id="IPR010235">
    <property type="entry name" value="HepT"/>
</dbReference>
<evidence type="ECO:0000313" key="1">
    <source>
        <dbReference type="EMBL" id="AFG36151.1"/>
    </source>
</evidence>
<reference evidence="2" key="1">
    <citation type="journal article" date="2013" name="Stand. Genomic Sci.">
        <title>Complete genome sequence of the halophilic bacterium Spirochaeta africana type strain (Z-7692(T)) from the alkaline Lake Magadi in the East African Rift.</title>
        <authorList>
            <person name="Liolos K."/>
            <person name="Abt B."/>
            <person name="Scheuner C."/>
            <person name="Teshima H."/>
            <person name="Held B."/>
            <person name="Lapidus A."/>
            <person name="Nolan M."/>
            <person name="Lucas S."/>
            <person name="Deshpande S."/>
            <person name="Cheng J.F."/>
            <person name="Tapia R."/>
            <person name="Goodwin L.A."/>
            <person name="Pitluck S."/>
            <person name="Pagani I."/>
            <person name="Ivanova N."/>
            <person name="Mavromatis K."/>
            <person name="Mikhailova N."/>
            <person name="Huntemann M."/>
            <person name="Pati A."/>
            <person name="Chen A."/>
            <person name="Palaniappan K."/>
            <person name="Land M."/>
            <person name="Rohde M."/>
            <person name="Tindall B.J."/>
            <person name="Detter J.C."/>
            <person name="Goker M."/>
            <person name="Bristow J."/>
            <person name="Eisen J.A."/>
            <person name="Markowitz V."/>
            <person name="Hugenholtz P."/>
            <person name="Woyke T."/>
            <person name="Klenk H.P."/>
            <person name="Kyrpides N.C."/>
        </authorList>
    </citation>
    <scope>NUCLEOTIDE SEQUENCE</scope>
    <source>
        <strain evidence="2">ATCC 700263 / DSM 8902 / Z-7692</strain>
    </source>
</reference>
<protein>
    <submittedName>
        <fullName evidence="1">Nucleotidyltransferase substrate binding protein, HI0074 family</fullName>
    </submittedName>
</protein>
<dbReference type="Proteomes" id="UP000007383">
    <property type="component" value="Chromosome"/>
</dbReference>
<dbReference type="EMBL" id="CP003282">
    <property type="protein sequence ID" value="AFG36151.1"/>
    <property type="molecule type" value="Genomic_DNA"/>
</dbReference>
<organism evidence="1 2">
    <name type="scientific">Spirochaeta africana (strain ATCC 700263 / DSM 8902 / Z-7692)</name>
    <dbReference type="NCBI Taxonomy" id="889378"/>
    <lineage>
        <taxon>Bacteria</taxon>
        <taxon>Pseudomonadati</taxon>
        <taxon>Spirochaetota</taxon>
        <taxon>Spirochaetia</taxon>
        <taxon>Spirochaetales</taxon>
        <taxon>Spirochaetaceae</taxon>
        <taxon>Spirochaeta</taxon>
    </lineage>
</organism>
<keyword evidence="1" id="KW-0808">Transferase</keyword>
<dbReference type="NCBIfam" id="TIGR01987">
    <property type="entry name" value="HI0074"/>
    <property type="match status" value="1"/>
</dbReference>
<evidence type="ECO:0000313" key="2">
    <source>
        <dbReference type="Proteomes" id="UP000007383"/>
    </source>
</evidence>